<dbReference type="SUPFAM" id="SSF48726">
    <property type="entry name" value="Immunoglobulin"/>
    <property type="match status" value="1"/>
</dbReference>
<evidence type="ECO:0000313" key="4">
    <source>
        <dbReference type="Ensembl" id="ENSGEVP00005013575.1"/>
    </source>
</evidence>
<sequence>YATGAGAQGFQLLQPQGAVSVSAGETLTLTCSQTGLGSGSGHRLVYADAGSFPRVTRAVRGSDTDFTVHISDTRPEDAGVYHCVKFRTVSGPDEEFRSGSGTAMSVSGECELPPATRPSPPGLVPGRAQQGPFLLIFLPAGETYGTELLISLCESLQPNRDL</sequence>
<keyword evidence="1" id="KW-1015">Disulfide bond</keyword>
<reference evidence="4" key="2">
    <citation type="submission" date="2025-08" db="UniProtKB">
        <authorList>
            <consortium name="Ensembl"/>
        </authorList>
    </citation>
    <scope>IDENTIFICATION</scope>
</reference>
<dbReference type="InterPro" id="IPR051755">
    <property type="entry name" value="Ig-like_CS_Receptor"/>
</dbReference>
<keyword evidence="5" id="KW-1185">Reference proteome</keyword>
<evidence type="ECO:0000256" key="1">
    <source>
        <dbReference type="ARBA" id="ARBA00023157"/>
    </source>
</evidence>
<dbReference type="SMART" id="SM00409">
    <property type="entry name" value="IG"/>
    <property type="match status" value="1"/>
</dbReference>
<dbReference type="InterPro" id="IPR013783">
    <property type="entry name" value="Ig-like_fold"/>
</dbReference>
<dbReference type="Pfam" id="PF07686">
    <property type="entry name" value="V-set"/>
    <property type="match status" value="1"/>
</dbReference>
<dbReference type="InterPro" id="IPR003599">
    <property type="entry name" value="Ig_sub"/>
</dbReference>
<dbReference type="PROSITE" id="PS50835">
    <property type="entry name" value="IG_LIKE"/>
    <property type="match status" value="1"/>
</dbReference>
<evidence type="ECO:0000259" key="3">
    <source>
        <dbReference type="PROSITE" id="PS50835"/>
    </source>
</evidence>
<dbReference type="InterPro" id="IPR036179">
    <property type="entry name" value="Ig-like_dom_sf"/>
</dbReference>
<dbReference type="InterPro" id="IPR013106">
    <property type="entry name" value="Ig_V-set"/>
</dbReference>
<dbReference type="Gene3D" id="2.60.40.10">
    <property type="entry name" value="Immunoglobulins"/>
    <property type="match status" value="1"/>
</dbReference>
<dbReference type="PANTHER" id="PTHR19971">
    <property type="entry name" value="SIGNAL-REGULATORY PROTEIN BETA"/>
    <property type="match status" value="1"/>
</dbReference>
<dbReference type="InterPro" id="IPR007110">
    <property type="entry name" value="Ig-like_dom"/>
</dbReference>
<reference evidence="4" key="1">
    <citation type="submission" date="2019-06" db="EMBL/GenBank/DDBJ databases">
        <title>G10K-VGP Goodes thornscrub tortoise genome, primary haplotype.</title>
        <authorList>
            <person name="Murphy B."/>
            <person name="Edwards T."/>
            <person name="Rhie A."/>
            <person name="Koren S."/>
            <person name="Phillippy A."/>
            <person name="Fedrigo O."/>
            <person name="Haase B."/>
            <person name="Mountcastle J."/>
            <person name="Lewin H."/>
            <person name="Damas J."/>
            <person name="Howe K."/>
            <person name="Formenti G."/>
            <person name="Myers G."/>
            <person name="Durbin R."/>
            <person name="Jarvis E.D."/>
        </authorList>
    </citation>
    <scope>NUCLEOTIDE SEQUENCE [LARGE SCALE GENOMIC DNA]</scope>
</reference>
<dbReference type="GeneTree" id="ENSGT00960000186656"/>
<reference evidence="4" key="3">
    <citation type="submission" date="2025-09" db="UniProtKB">
        <authorList>
            <consortium name="Ensembl"/>
        </authorList>
    </citation>
    <scope>IDENTIFICATION</scope>
</reference>
<proteinExistence type="predicted"/>
<evidence type="ECO:0000256" key="2">
    <source>
        <dbReference type="ARBA" id="ARBA00023180"/>
    </source>
</evidence>
<keyword evidence="2" id="KW-0325">Glycoprotein</keyword>
<organism evidence="4 5">
    <name type="scientific">Gopherus evgoodei</name>
    <name type="common">Goodes thornscrub tortoise</name>
    <dbReference type="NCBI Taxonomy" id="1825980"/>
    <lineage>
        <taxon>Eukaryota</taxon>
        <taxon>Metazoa</taxon>
        <taxon>Chordata</taxon>
        <taxon>Craniata</taxon>
        <taxon>Vertebrata</taxon>
        <taxon>Euteleostomi</taxon>
        <taxon>Archelosauria</taxon>
        <taxon>Testudinata</taxon>
        <taxon>Testudines</taxon>
        <taxon>Cryptodira</taxon>
        <taxon>Durocryptodira</taxon>
        <taxon>Testudinoidea</taxon>
        <taxon>Testudinidae</taxon>
        <taxon>Gopherus</taxon>
    </lineage>
</organism>
<dbReference type="AlphaFoldDB" id="A0A8C4W832"/>
<evidence type="ECO:0000313" key="5">
    <source>
        <dbReference type="Proteomes" id="UP000694390"/>
    </source>
</evidence>
<feature type="domain" description="Ig-like" evidence="3">
    <location>
        <begin position="21"/>
        <end position="83"/>
    </location>
</feature>
<name>A0A8C4W832_9SAUR</name>
<protein>
    <recommendedName>
        <fullName evidence="3">Ig-like domain-containing protein</fullName>
    </recommendedName>
</protein>
<accession>A0A8C4W832</accession>
<dbReference type="Proteomes" id="UP000694390">
    <property type="component" value="Chromosome 14"/>
</dbReference>
<dbReference type="Ensembl" id="ENSGEVT00005014221.1">
    <property type="protein sequence ID" value="ENSGEVP00005013575.1"/>
    <property type="gene ID" value="ENSGEVG00005009556.1"/>
</dbReference>